<evidence type="ECO:0000256" key="1">
    <source>
        <dbReference type="SAM" id="MobiDB-lite"/>
    </source>
</evidence>
<dbReference type="SUPFAM" id="SSF53335">
    <property type="entry name" value="S-adenosyl-L-methionine-dependent methyltransferases"/>
    <property type="match status" value="1"/>
</dbReference>
<protein>
    <submittedName>
        <fullName evidence="3">Predicted protein</fullName>
    </submittedName>
</protein>
<dbReference type="InterPro" id="IPR029063">
    <property type="entry name" value="SAM-dependent_MTases_sf"/>
</dbReference>
<organism evidence="4">
    <name type="scientific">Micromonas pusilla (strain CCMP1545)</name>
    <name type="common">Picoplanktonic green alga</name>
    <dbReference type="NCBI Taxonomy" id="564608"/>
    <lineage>
        <taxon>Eukaryota</taxon>
        <taxon>Viridiplantae</taxon>
        <taxon>Chlorophyta</taxon>
        <taxon>Mamiellophyceae</taxon>
        <taxon>Mamiellales</taxon>
        <taxon>Mamiellaceae</taxon>
        <taxon>Micromonas</taxon>
    </lineage>
</organism>
<evidence type="ECO:0000313" key="4">
    <source>
        <dbReference type="Proteomes" id="UP000001876"/>
    </source>
</evidence>
<dbReference type="CDD" id="cd02440">
    <property type="entry name" value="AdoMet_MTases"/>
    <property type="match status" value="1"/>
</dbReference>
<accession>C1MMC3</accession>
<evidence type="ECO:0000259" key="2">
    <source>
        <dbReference type="Pfam" id="PF13679"/>
    </source>
</evidence>
<evidence type="ECO:0000313" key="3">
    <source>
        <dbReference type="EMBL" id="EEH58551.1"/>
    </source>
</evidence>
<dbReference type="Gene3D" id="3.40.50.150">
    <property type="entry name" value="Vaccinia Virus protein VP39"/>
    <property type="match status" value="1"/>
</dbReference>
<dbReference type="AlphaFoldDB" id="C1MMC3"/>
<proteinExistence type="predicted"/>
<dbReference type="GO" id="GO:0005737">
    <property type="term" value="C:cytoplasm"/>
    <property type="evidence" value="ECO:0007669"/>
    <property type="project" value="TreeGrafter"/>
</dbReference>
<dbReference type="STRING" id="564608.C1MMC3"/>
<feature type="region of interest" description="Disordered" evidence="1">
    <location>
        <begin position="1"/>
        <end position="52"/>
    </location>
</feature>
<dbReference type="OrthoDB" id="206598at2759"/>
<dbReference type="EMBL" id="GG663737">
    <property type="protein sequence ID" value="EEH58551.1"/>
    <property type="molecule type" value="Genomic_DNA"/>
</dbReference>
<dbReference type="RefSeq" id="XP_003056906.1">
    <property type="nucleotide sequence ID" value="XM_003056860.1"/>
</dbReference>
<dbReference type="GeneID" id="9682345"/>
<dbReference type="OMA" id="PCCTAKS"/>
<gene>
    <name evidence="3" type="ORF">MICPUCDRAFT_56475</name>
</gene>
<dbReference type="KEGG" id="mpp:MICPUCDRAFT_56475"/>
<dbReference type="Proteomes" id="UP000001876">
    <property type="component" value="Unassembled WGS sequence"/>
</dbReference>
<dbReference type="PANTHER" id="PTHR13369">
    <property type="match status" value="1"/>
</dbReference>
<feature type="compositionally biased region" description="Basic residues" evidence="1">
    <location>
        <begin position="32"/>
        <end position="48"/>
    </location>
</feature>
<keyword evidence="4" id="KW-1185">Reference proteome</keyword>
<name>C1MMC3_MICPC</name>
<dbReference type="InterPro" id="IPR025714">
    <property type="entry name" value="Methyltranfer_dom"/>
</dbReference>
<reference evidence="3 4" key="1">
    <citation type="journal article" date="2009" name="Science">
        <title>Green evolution and dynamic adaptations revealed by genomes of the marine picoeukaryotes Micromonas.</title>
        <authorList>
            <person name="Worden A.Z."/>
            <person name="Lee J.H."/>
            <person name="Mock T."/>
            <person name="Rouze P."/>
            <person name="Simmons M.P."/>
            <person name="Aerts A.L."/>
            <person name="Allen A.E."/>
            <person name="Cuvelier M.L."/>
            <person name="Derelle E."/>
            <person name="Everett M.V."/>
            <person name="Foulon E."/>
            <person name="Grimwood J."/>
            <person name="Gundlach H."/>
            <person name="Henrissat B."/>
            <person name="Napoli C."/>
            <person name="McDonald S.M."/>
            <person name="Parker M.S."/>
            <person name="Rombauts S."/>
            <person name="Salamov A."/>
            <person name="Von Dassow P."/>
            <person name="Badger J.H."/>
            <person name="Coutinho P.M."/>
            <person name="Demir E."/>
            <person name="Dubchak I."/>
            <person name="Gentemann C."/>
            <person name="Eikrem W."/>
            <person name="Gready J.E."/>
            <person name="John U."/>
            <person name="Lanier W."/>
            <person name="Lindquist E.A."/>
            <person name="Lucas S."/>
            <person name="Mayer K.F."/>
            <person name="Moreau H."/>
            <person name="Not F."/>
            <person name="Otillar R."/>
            <person name="Panaud O."/>
            <person name="Pangilinan J."/>
            <person name="Paulsen I."/>
            <person name="Piegu B."/>
            <person name="Poliakov A."/>
            <person name="Robbens S."/>
            <person name="Schmutz J."/>
            <person name="Toulza E."/>
            <person name="Wyss T."/>
            <person name="Zelensky A."/>
            <person name="Zhou K."/>
            <person name="Armbrust E.V."/>
            <person name="Bhattacharya D."/>
            <person name="Goodenough U.W."/>
            <person name="Van de Peer Y."/>
            <person name="Grigoriev I.V."/>
        </authorList>
    </citation>
    <scope>NUCLEOTIDE SEQUENCE [LARGE SCALE GENOMIC DNA]</scope>
    <source>
        <strain evidence="3 4">CCMP1545</strain>
    </source>
</reference>
<dbReference type="PANTHER" id="PTHR13369:SF0">
    <property type="entry name" value="GLUTATHIONE S-TRANSFERASE C-TERMINAL DOMAIN-CONTAINING PROTEIN"/>
    <property type="match status" value="1"/>
</dbReference>
<feature type="compositionally biased region" description="Low complexity" evidence="1">
    <location>
        <begin position="13"/>
        <end position="22"/>
    </location>
</feature>
<dbReference type="Pfam" id="PF13679">
    <property type="entry name" value="Methyltransf_32"/>
    <property type="match status" value="1"/>
</dbReference>
<sequence>MGNGSRSRRLREAMAAGTATAEAGDDPNAARRAQKKAHKARQRRRKNERRHDAVRAIVSRLAPPASGDAFTPLEKTRAWDGAPPIDWSTMRASCDPAKMAYDGDEASASAANAASAAVVTVRAKRKRWQVESFAVVLRELQREHERGGGGGNGGDDARRLKVVDFGAGSGNLTLPLAAAFPSMDFVAVEMKRRSADLVSQRAAAAGLSNVTVLCGMIERAEIGPFDVGVALHACGNATDHSIARCVRANAAFLVSPCCIGKLKFSIAGGSSFSANVVDYKDTALGSRPEREAGAGAAATKASEDARNDDVVVCPPVEAITHPRSRWLSTQLASENEFAALAAAADTGHAAGVPGGDAPSDDVLDIGRAAKTQVELDRAEGAREAGYVVRTLAVLNAAEAPPNKSDLIVGARRGRWRDAFERLAVAVSA</sequence>
<dbReference type="eggNOG" id="ENOG502QUFE">
    <property type="taxonomic scope" value="Eukaryota"/>
</dbReference>
<feature type="domain" description="Methyltransferase" evidence="2">
    <location>
        <begin position="125"/>
        <end position="262"/>
    </location>
</feature>